<evidence type="ECO:0000256" key="2">
    <source>
        <dbReference type="ARBA" id="ARBA00022676"/>
    </source>
</evidence>
<gene>
    <name evidence="9" type="primary">LOC110788738</name>
</gene>
<evidence type="ECO:0000256" key="6">
    <source>
        <dbReference type="ARBA" id="ARBA00030350"/>
    </source>
</evidence>
<name>A0A9R0IGX2_SPIOL</name>
<dbReference type="AlphaFoldDB" id="A0A9R0IGX2"/>
<dbReference type="KEGG" id="soe:110788738"/>
<keyword evidence="7" id="KW-1133">Transmembrane helix</keyword>
<dbReference type="PANTHER" id="PTHR36050:SF1">
    <property type="entry name" value="O-FUCOSYLTRANSFERASE 30"/>
    <property type="match status" value="1"/>
</dbReference>
<keyword evidence="7" id="KW-0812">Transmembrane</keyword>
<dbReference type="InterPro" id="IPR019378">
    <property type="entry name" value="GDP-Fuc_O-FucTrfase"/>
</dbReference>
<dbReference type="Proteomes" id="UP000813463">
    <property type="component" value="Chromosome 4"/>
</dbReference>
<dbReference type="PANTHER" id="PTHR36050">
    <property type="entry name" value="O-FUCOSYLTRANSFERASE 30"/>
    <property type="match status" value="1"/>
</dbReference>
<evidence type="ECO:0000256" key="3">
    <source>
        <dbReference type="ARBA" id="ARBA00022679"/>
    </source>
</evidence>
<evidence type="ECO:0000313" key="8">
    <source>
        <dbReference type="Proteomes" id="UP000813463"/>
    </source>
</evidence>
<sequence>MNGGGRPRWKNKKASGRSIFISSLLILFLVFFIFYKEISTFILPLSTQSLSSEFSQCEVKTVEKFLWYAPHSGFSNQLSEFKTAILMAAILNRTLIVPPVLDHHAVALGSCPKFRVLEPKQLRFEVWDHAIDLLKEGRYVSMAEIIDLSSISTVVQTIDFRHFVSLWCGVSLNSLCSYDPNIQIPLLNNLRKCGSFVSGFRGNVGKCLYALDVDCRTTVWTYQENDSDGGLDSFQPNEQLKTKKKMSYVRHRRDVYKNLGPSSEAHLSTVLAFGSLFSAPYRGSQLYVDIKESPKDHQMQTLLRKIEFMPFVPDIINAGKEFAQKNIGAPFLCAQLRLLDGQFKNHWKTTFSVLKQKVEALQQKGSHPINLFVMTDLPRSNWSGCYLGDLASNVKSFKLHVLSEREEVVKRTAAKVTAAFDGIKRTHCSRQSLDVLLFVEETICSCASLGFVGTAGSTIAENIELMRKNKVCLRDDEIEV</sequence>
<keyword evidence="5" id="KW-0119">Carbohydrate metabolism</keyword>
<dbReference type="GO" id="GO:0006004">
    <property type="term" value="P:fucose metabolic process"/>
    <property type="evidence" value="ECO:0007669"/>
    <property type="project" value="UniProtKB-KW"/>
</dbReference>
<dbReference type="Gene3D" id="3.40.50.11350">
    <property type="match status" value="1"/>
</dbReference>
<keyword evidence="4" id="KW-0294">Fucose metabolism</keyword>
<dbReference type="GO" id="GO:0016757">
    <property type="term" value="F:glycosyltransferase activity"/>
    <property type="evidence" value="ECO:0007669"/>
    <property type="project" value="UniProtKB-KW"/>
</dbReference>
<reference evidence="8" key="1">
    <citation type="journal article" date="2021" name="Nat. Commun.">
        <title>Genomic analyses provide insights into spinach domestication and the genetic basis of agronomic traits.</title>
        <authorList>
            <person name="Cai X."/>
            <person name="Sun X."/>
            <person name="Xu C."/>
            <person name="Sun H."/>
            <person name="Wang X."/>
            <person name="Ge C."/>
            <person name="Zhang Z."/>
            <person name="Wang Q."/>
            <person name="Fei Z."/>
            <person name="Jiao C."/>
            <person name="Wang Q."/>
        </authorList>
    </citation>
    <scope>NUCLEOTIDE SEQUENCE [LARGE SCALE GENOMIC DNA]</scope>
    <source>
        <strain evidence="8">cv. Varoflay</strain>
    </source>
</reference>
<dbReference type="OrthoDB" id="1882547at2759"/>
<evidence type="ECO:0000256" key="4">
    <source>
        <dbReference type="ARBA" id="ARBA00023253"/>
    </source>
</evidence>
<keyword evidence="7" id="KW-0472">Membrane</keyword>
<dbReference type="Pfam" id="PF10250">
    <property type="entry name" value="O-FucT"/>
    <property type="match status" value="1"/>
</dbReference>
<dbReference type="Gene3D" id="3.40.50.11340">
    <property type="match status" value="1"/>
</dbReference>
<evidence type="ECO:0000256" key="7">
    <source>
        <dbReference type="SAM" id="Phobius"/>
    </source>
</evidence>
<organism evidence="8 9">
    <name type="scientific">Spinacia oleracea</name>
    <name type="common">Spinach</name>
    <dbReference type="NCBI Taxonomy" id="3562"/>
    <lineage>
        <taxon>Eukaryota</taxon>
        <taxon>Viridiplantae</taxon>
        <taxon>Streptophyta</taxon>
        <taxon>Embryophyta</taxon>
        <taxon>Tracheophyta</taxon>
        <taxon>Spermatophyta</taxon>
        <taxon>Magnoliopsida</taxon>
        <taxon>eudicotyledons</taxon>
        <taxon>Gunneridae</taxon>
        <taxon>Pentapetalae</taxon>
        <taxon>Caryophyllales</taxon>
        <taxon>Chenopodiaceae</taxon>
        <taxon>Chenopodioideae</taxon>
        <taxon>Anserineae</taxon>
        <taxon>Spinacia</taxon>
    </lineage>
</organism>
<reference evidence="9" key="2">
    <citation type="submission" date="2025-08" db="UniProtKB">
        <authorList>
            <consortium name="RefSeq"/>
        </authorList>
    </citation>
    <scope>IDENTIFICATION</scope>
    <source>
        <tissue evidence="9">Leaf</tissue>
    </source>
</reference>
<keyword evidence="8" id="KW-1185">Reference proteome</keyword>
<feature type="transmembrane region" description="Helical" evidence="7">
    <location>
        <begin position="18"/>
        <end position="35"/>
    </location>
</feature>
<dbReference type="RefSeq" id="XP_021849073.1">
    <property type="nucleotide sequence ID" value="XM_021993381.2"/>
</dbReference>
<evidence type="ECO:0000313" key="9">
    <source>
        <dbReference type="RefSeq" id="XP_021849073.1"/>
    </source>
</evidence>
<accession>A0A9R0IGX2</accession>
<dbReference type="GeneID" id="110788738"/>
<comment type="similarity">
    <text evidence="1">Belongs to the glycosyltransferase GT106 family.</text>
</comment>
<keyword evidence="3" id="KW-0808">Transferase</keyword>
<proteinExistence type="inferred from homology"/>
<keyword evidence="2" id="KW-0328">Glycosyltransferase</keyword>
<protein>
    <recommendedName>
        <fullName evidence="6">O-fucosyltransferase family protein</fullName>
    </recommendedName>
</protein>
<evidence type="ECO:0000256" key="1">
    <source>
        <dbReference type="ARBA" id="ARBA00007737"/>
    </source>
</evidence>
<evidence type="ECO:0000256" key="5">
    <source>
        <dbReference type="ARBA" id="ARBA00023277"/>
    </source>
</evidence>